<proteinExistence type="inferred from homology"/>
<dbReference type="SUPFAM" id="SSF52317">
    <property type="entry name" value="Class I glutamine amidotransferase-like"/>
    <property type="match status" value="1"/>
</dbReference>
<dbReference type="InterPro" id="IPR027478">
    <property type="entry name" value="LdcA_N"/>
</dbReference>
<dbReference type="InterPro" id="IPR027461">
    <property type="entry name" value="Carboxypeptidase_A_C_sf"/>
</dbReference>
<evidence type="ECO:0000259" key="7">
    <source>
        <dbReference type="Pfam" id="PF17676"/>
    </source>
</evidence>
<dbReference type="InterPro" id="IPR040449">
    <property type="entry name" value="Peptidase_S66_N"/>
</dbReference>
<evidence type="ECO:0000313" key="8">
    <source>
        <dbReference type="EMBL" id="MEK8049138.1"/>
    </source>
</evidence>
<comment type="similarity">
    <text evidence="1">Belongs to the peptidase S66 family.</text>
</comment>
<keyword evidence="5" id="KW-0720">Serine protease</keyword>
<feature type="domain" description="LD-carboxypeptidase C-terminal" evidence="7">
    <location>
        <begin position="179"/>
        <end position="290"/>
    </location>
</feature>
<dbReference type="InterPro" id="IPR029062">
    <property type="entry name" value="Class_I_gatase-like"/>
</dbReference>
<dbReference type="PANTHER" id="PTHR30237:SF2">
    <property type="entry name" value="MUREIN TETRAPEPTIDE CARBOXYPEPTIDASE"/>
    <property type="match status" value="1"/>
</dbReference>
<dbReference type="InterPro" id="IPR040921">
    <property type="entry name" value="Peptidase_S66C"/>
</dbReference>
<evidence type="ECO:0000256" key="1">
    <source>
        <dbReference type="ARBA" id="ARBA00010233"/>
    </source>
</evidence>
<dbReference type="Gene3D" id="3.40.50.10740">
    <property type="entry name" value="Class I glutamine amidotransferase-like"/>
    <property type="match status" value="1"/>
</dbReference>
<dbReference type="InterPro" id="IPR003507">
    <property type="entry name" value="S66_fam"/>
</dbReference>
<dbReference type="Pfam" id="PF02016">
    <property type="entry name" value="Peptidase_S66"/>
    <property type="match status" value="1"/>
</dbReference>
<keyword evidence="9" id="KW-1185">Reference proteome</keyword>
<evidence type="ECO:0000256" key="3">
    <source>
        <dbReference type="ARBA" id="ARBA00022670"/>
    </source>
</evidence>
<reference evidence="8 9" key="1">
    <citation type="submission" date="2024-04" db="EMBL/GenBank/DDBJ databases">
        <title>Novel species of the genus Ideonella isolated from streams.</title>
        <authorList>
            <person name="Lu H."/>
        </authorList>
    </citation>
    <scope>NUCLEOTIDE SEQUENCE [LARGE SCALE GENOMIC DNA]</scope>
    <source>
        <strain evidence="8 9">DXS22W</strain>
    </source>
</reference>
<keyword evidence="2" id="KW-0121">Carboxypeptidase</keyword>
<keyword evidence="3" id="KW-0645">Protease</keyword>
<accession>A0ABU9CB85</accession>
<keyword evidence="4" id="KW-0378">Hydrolase</keyword>
<evidence type="ECO:0000256" key="2">
    <source>
        <dbReference type="ARBA" id="ARBA00022645"/>
    </source>
</evidence>
<dbReference type="Proteomes" id="UP001365405">
    <property type="component" value="Unassembled WGS sequence"/>
</dbReference>
<dbReference type="PANTHER" id="PTHR30237">
    <property type="entry name" value="MURAMOYLTETRAPEPTIDE CARBOXYPEPTIDASE"/>
    <property type="match status" value="1"/>
</dbReference>
<evidence type="ECO:0000256" key="5">
    <source>
        <dbReference type="ARBA" id="ARBA00022825"/>
    </source>
</evidence>
<comment type="caution">
    <text evidence="8">The sequence shown here is derived from an EMBL/GenBank/DDBJ whole genome shotgun (WGS) entry which is preliminary data.</text>
</comment>
<evidence type="ECO:0000259" key="6">
    <source>
        <dbReference type="Pfam" id="PF02016"/>
    </source>
</evidence>
<dbReference type="CDD" id="cd07025">
    <property type="entry name" value="Peptidase_S66"/>
    <property type="match status" value="1"/>
</dbReference>
<feature type="domain" description="LD-carboxypeptidase N-terminal" evidence="6">
    <location>
        <begin position="15"/>
        <end position="130"/>
    </location>
</feature>
<dbReference type="Pfam" id="PF17676">
    <property type="entry name" value="Peptidase_S66C"/>
    <property type="match status" value="1"/>
</dbReference>
<gene>
    <name evidence="8" type="ORF">AACH10_02700</name>
</gene>
<dbReference type="SUPFAM" id="SSF141986">
    <property type="entry name" value="LD-carboxypeptidase A C-terminal domain-like"/>
    <property type="match status" value="1"/>
</dbReference>
<dbReference type="RefSeq" id="WP_341408810.1">
    <property type="nucleotide sequence ID" value="NZ_JBBUTH010000001.1"/>
</dbReference>
<organism evidence="8 9">
    <name type="scientific">Pseudaquabacterium inlustre</name>
    <dbReference type="NCBI Taxonomy" id="2984192"/>
    <lineage>
        <taxon>Bacteria</taxon>
        <taxon>Pseudomonadati</taxon>
        <taxon>Pseudomonadota</taxon>
        <taxon>Betaproteobacteria</taxon>
        <taxon>Burkholderiales</taxon>
        <taxon>Sphaerotilaceae</taxon>
        <taxon>Pseudaquabacterium</taxon>
    </lineage>
</organism>
<dbReference type="PIRSF" id="PIRSF028757">
    <property type="entry name" value="LD-carboxypeptidase"/>
    <property type="match status" value="1"/>
</dbReference>
<name>A0ABU9CB85_9BURK</name>
<evidence type="ECO:0000256" key="4">
    <source>
        <dbReference type="ARBA" id="ARBA00022801"/>
    </source>
</evidence>
<evidence type="ECO:0000313" key="9">
    <source>
        <dbReference type="Proteomes" id="UP001365405"/>
    </source>
</evidence>
<dbReference type="Gene3D" id="3.50.30.60">
    <property type="entry name" value="LD-carboxypeptidase A C-terminal domain-like"/>
    <property type="match status" value="1"/>
</dbReference>
<protein>
    <submittedName>
        <fullName evidence="8">LD-carboxypeptidase</fullName>
    </submittedName>
</protein>
<sequence length="307" mass="32256">MSAPVWRTLAPGATVAVVAPAGPALPERVAAVPALLQAQGWQARLYPGCHTRQGFLAGPDALRVADLMDAFADPQVDAVWCLRGGYGSGRLLPAIDVDRLARHPKLLIGYSDITALHLLLDRLGWPALHAPMPASDLLLPGREADAQALFTLLRDGLRAGDRLAPPLLPDAWCLPGVASGRLLGGNLSLLAALCGTRWQPQAQGALLFIEEVGEPAYRIDRCLLQLRLAGVLDAAAGFVLGSFTEGEAAAENEAVLRDHLGSLGKPVLAGWPSGHGTPHQPLPLGVQARLDAGAGHLTLLQDMLRPA</sequence>
<dbReference type="EMBL" id="JBBUTH010000001">
    <property type="protein sequence ID" value="MEK8049138.1"/>
    <property type="molecule type" value="Genomic_DNA"/>
</dbReference>